<keyword evidence="1 4" id="KW-0436">Ligase</keyword>
<dbReference type="InterPro" id="IPR020845">
    <property type="entry name" value="AMP-binding_CS"/>
</dbReference>
<reference evidence="4 5" key="1">
    <citation type="submission" date="2016-06" db="EMBL/GenBank/DDBJ databases">
        <authorList>
            <person name="Kjaerup R.B."/>
            <person name="Dalgaard T.S."/>
            <person name="Juul-Madsen H.R."/>
        </authorList>
    </citation>
    <scope>NUCLEOTIDE SEQUENCE [LARGE SCALE GENOMIC DNA]</scope>
    <source>
        <strain evidence="4 5">DSM 43904</strain>
    </source>
</reference>
<keyword evidence="5" id="KW-1185">Reference proteome</keyword>
<sequence>MRGVDALDGFVPWPAEFARRYRAEGYWRGETLGAIGRTVPDPDRTALVHGDRRWSYAELDRRADRTAAGLAALGIRRGDRVLVQLPNVAELVQLSLALFRLGALPVYALAPHRMAELGHLAELTGARAYVAPDRFAGFDYRPLAAELRAANPALAHVLIVGEPGEFQALSEVDAEPLALPGPAPDDIAFFLLSGGTTGLPKLIPRTHDDYAFQLRACAEALGVDERSVYLAALPAAHNAALGCPGVLGTLAVGGTVVLSPTPSPDDAFGLITAEGVTFTTLMPPLLPVWVDLAPLLEVDLRPVLLQVGGANLQPEVAYRVMAAGCRLTHWFGMAEGVLSYTRLTDPPDVVAHTQGRPLAAADEYRVVDADGVALPPGEVGELLVRGPCTLRGYYRAPAYNAEAFTPDGFLRTGDLVRITGDGNLAVRGRIKDVINRGGEKIGATELEDHVGAHPAVRACAAVAVPDATLGEKICVYLVPRGEPVGLDELRAFLTGRGLAGYKLPDRLEVVDELPRTSVGKVDKRLLRELGAGARG</sequence>
<dbReference type="PROSITE" id="PS00455">
    <property type="entry name" value="AMP_BINDING"/>
    <property type="match status" value="1"/>
</dbReference>
<dbReference type="Gene3D" id="2.30.38.10">
    <property type="entry name" value="Luciferase, Domain 3"/>
    <property type="match status" value="1"/>
</dbReference>
<organism evidence="4 5">
    <name type="scientific">Micromonospora echinaurantiaca</name>
    <dbReference type="NCBI Taxonomy" id="47857"/>
    <lineage>
        <taxon>Bacteria</taxon>
        <taxon>Bacillati</taxon>
        <taxon>Actinomycetota</taxon>
        <taxon>Actinomycetes</taxon>
        <taxon>Micromonosporales</taxon>
        <taxon>Micromonosporaceae</taxon>
        <taxon>Micromonospora</taxon>
    </lineage>
</organism>
<dbReference type="PANTHER" id="PTHR43767">
    <property type="entry name" value="LONG-CHAIN-FATTY-ACID--COA LIGASE"/>
    <property type="match status" value="1"/>
</dbReference>
<dbReference type="SUPFAM" id="SSF56801">
    <property type="entry name" value="Acetyl-CoA synthetase-like"/>
    <property type="match status" value="1"/>
</dbReference>
<dbReference type="EMBL" id="LT607750">
    <property type="protein sequence ID" value="SCG46909.1"/>
    <property type="molecule type" value="Genomic_DNA"/>
</dbReference>
<dbReference type="Proteomes" id="UP000198217">
    <property type="component" value="Chromosome I"/>
</dbReference>
<dbReference type="InterPro" id="IPR050237">
    <property type="entry name" value="ATP-dep_AMP-bd_enzyme"/>
</dbReference>
<feature type="domain" description="AMP-dependent synthetase/ligase" evidence="2">
    <location>
        <begin position="41"/>
        <end position="394"/>
    </location>
</feature>
<proteinExistence type="predicted"/>
<name>A0A1C5HLP4_9ACTN</name>
<dbReference type="Pfam" id="PF13193">
    <property type="entry name" value="AMP-binding_C"/>
    <property type="match status" value="1"/>
</dbReference>
<dbReference type="PANTHER" id="PTHR43767:SF1">
    <property type="entry name" value="NONRIBOSOMAL PEPTIDE SYNTHASE PES1 (EUROFUNG)-RELATED"/>
    <property type="match status" value="1"/>
</dbReference>
<dbReference type="GO" id="GO:0016878">
    <property type="term" value="F:acid-thiol ligase activity"/>
    <property type="evidence" value="ECO:0007669"/>
    <property type="project" value="UniProtKB-ARBA"/>
</dbReference>
<protein>
    <submittedName>
        <fullName evidence="4">2,3-dihydroxybenzoate-AMP ligase</fullName>
    </submittedName>
</protein>
<evidence type="ECO:0000256" key="1">
    <source>
        <dbReference type="ARBA" id="ARBA00022598"/>
    </source>
</evidence>
<evidence type="ECO:0000313" key="5">
    <source>
        <dbReference type="Proteomes" id="UP000198217"/>
    </source>
</evidence>
<feature type="domain" description="AMP-binding enzyme C-terminal" evidence="3">
    <location>
        <begin position="445"/>
        <end position="520"/>
    </location>
</feature>
<dbReference type="FunFam" id="2.30.38.10:FF:000003">
    <property type="entry name" value="Vibriobactin-specific 2,3-dihydroxybenzoate-AMP ligase"/>
    <property type="match status" value="1"/>
</dbReference>
<accession>A0A1C5HLP4</accession>
<evidence type="ECO:0000259" key="3">
    <source>
        <dbReference type="Pfam" id="PF13193"/>
    </source>
</evidence>
<gene>
    <name evidence="4" type="ORF">GA0070609_1849</name>
</gene>
<dbReference type="Gene3D" id="3.40.50.980">
    <property type="match status" value="2"/>
</dbReference>
<evidence type="ECO:0000259" key="2">
    <source>
        <dbReference type="Pfam" id="PF00501"/>
    </source>
</evidence>
<dbReference type="InterPro" id="IPR000873">
    <property type="entry name" value="AMP-dep_synth/lig_dom"/>
</dbReference>
<dbReference type="InterPro" id="IPR025110">
    <property type="entry name" value="AMP-bd_C"/>
</dbReference>
<evidence type="ECO:0000313" key="4">
    <source>
        <dbReference type="EMBL" id="SCG46909.1"/>
    </source>
</evidence>
<dbReference type="AlphaFoldDB" id="A0A1C5HLP4"/>
<dbReference type="InterPro" id="IPR045851">
    <property type="entry name" value="AMP-bd_C_sf"/>
</dbReference>
<dbReference type="Pfam" id="PF00501">
    <property type="entry name" value="AMP-binding"/>
    <property type="match status" value="1"/>
</dbReference>
<dbReference type="Gene3D" id="3.30.300.30">
    <property type="match status" value="1"/>
</dbReference>